<name>A0ABP7VG40_9BACI</name>
<feature type="domain" description="Bacterial type II secretion system protein E" evidence="2">
    <location>
        <begin position="194"/>
        <end position="208"/>
    </location>
</feature>
<dbReference type="PANTHER" id="PTHR30486">
    <property type="entry name" value="TWITCHING MOTILITY PROTEIN PILT"/>
    <property type="match status" value="1"/>
</dbReference>
<dbReference type="Pfam" id="PF00437">
    <property type="entry name" value="T2SSE"/>
    <property type="match status" value="1"/>
</dbReference>
<dbReference type="Proteomes" id="UP001501734">
    <property type="component" value="Unassembled WGS sequence"/>
</dbReference>
<accession>A0ABP7VG40</accession>
<organism evidence="3 4">
    <name type="scientific">Amphibacillus indicireducens</name>
    <dbReference type="NCBI Taxonomy" id="1076330"/>
    <lineage>
        <taxon>Bacteria</taxon>
        <taxon>Bacillati</taxon>
        <taxon>Bacillota</taxon>
        <taxon>Bacilli</taxon>
        <taxon>Bacillales</taxon>
        <taxon>Bacillaceae</taxon>
        <taxon>Amphibacillus</taxon>
    </lineage>
</organism>
<dbReference type="PROSITE" id="PS00662">
    <property type="entry name" value="T2SP_E"/>
    <property type="match status" value="1"/>
</dbReference>
<gene>
    <name evidence="3" type="ORF">GCM10022410_10900</name>
</gene>
<dbReference type="Gene3D" id="3.30.450.90">
    <property type="match status" value="1"/>
</dbReference>
<dbReference type="Gene3D" id="3.40.50.300">
    <property type="entry name" value="P-loop containing nucleotide triphosphate hydrolases"/>
    <property type="match status" value="1"/>
</dbReference>
<dbReference type="SUPFAM" id="SSF52540">
    <property type="entry name" value="P-loop containing nucleoside triphosphate hydrolases"/>
    <property type="match status" value="1"/>
</dbReference>
<dbReference type="RefSeq" id="WP_344911144.1">
    <property type="nucleotide sequence ID" value="NZ_BAABDL010000054.1"/>
</dbReference>
<dbReference type="InterPro" id="IPR003593">
    <property type="entry name" value="AAA+_ATPase"/>
</dbReference>
<dbReference type="NCBIfam" id="TIGR01420">
    <property type="entry name" value="pilT_fam"/>
    <property type="match status" value="1"/>
</dbReference>
<evidence type="ECO:0000259" key="2">
    <source>
        <dbReference type="PROSITE" id="PS00662"/>
    </source>
</evidence>
<dbReference type="SMART" id="SM00382">
    <property type="entry name" value="AAA"/>
    <property type="match status" value="1"/>
</dbReference>
<keyword evidence="4" id="KW-1185">Reference proteome</keyword>
<dbReference type="InterPro" id="IPR006321">
    <property type="entry name" value="PilT/PilU"/>
</dbReference>
<dbReference type="CDD" id="cd01131">
    <property type="entry name" value="PilT"/>
    <property type="match status" value="1"/>
</dbReference>
<dbReference type="InterPro" id="IPR050921">
    <property type="entry name" value="T4SS_GSP_E_ATPase"/>
</dbReference>
<protein>
    <submittedName>
        <fullName evidence="3">Type IV pilus twitching motility protein PilT</fullName>
    </submittedName>
</protein>
<dbReference type="InterPro" id="IPR001482">
    <property type="entry name" value="T2SS/T4SS_dom"/>
</dbReference>
<proteinExistence type="inferred from homology"/>
<dbReference type="EMBL" id="BAABDL010000054">
    <property type="protein sequence ID" value="GAA4066281.1"/>
    <property type="molecule type" value="Genomic_DNA"/>
</dbReference>
<sequence>MNRLTKILTTAFEKDASDIHITVGSVPIFRIDGHLIAHKDTVIKPEDSQKMARSILTDELWERLQVEREVDLSHGIPGVSRFRVNIFFQRNNLSLAFRVIPRNIPQIDDLRLPEILKEITKKPHGLVLVTGPTGSGKSTTLASMIDYMNRHSSRHIITLEDPIEYLHKHNQSIIDQREIGFDTTSFQLGLRACLRQDPDVILVGEMRDLETISTAITAAETGHLVLGTLHTQDASSTMDRIIDVFPAHQKDQIRILLANVLEAIISQRLFPLAQKNGRIASTEILINNSAIKNLIRNEKMHQIPNTLQTSKDQGMHTMEMDIREKVAQGLISQKHAEPYLINRY</sequence>
<comment type="similarity">
    <text evidence="1">Belongs to the GSP E family.</text>
</comment>
<dbReference type="PANTHER" id="PTHR30486:SF16">
    <property type="entry name" value="TWITCHING MOTILITY PROTEIN PILT"/>
    <property type="match status" value="1"/>
</dbReference>
<evidence type="ECO:0000256" key="1">
    <source>
        <dbReference type="ARBA" id="ARBA00006611"/>
    </source>
</evidence>
<evidence type="ECO:0000313" key="4">
    <source>
        <dbReference type="Proteomes" id="UP001501734"/>
    </source>
</evidence>
<comment type="caution">
    <text evidence="3">The sequence shown here is derived from an EMBL/GenBank/DDBJ whole genome shotgun (WGS) entry which is preliminary data.</text>
</comment>
<dbReference type="InterPro" id="IPR027417">
    <property type="entry name" value="P-loop_NTPase"/>
</dbReference>
<reference evidence="4" key="1">
    <citation type="journal article" date="2019" name="Int. J. Syst. Evol. Microbiol.">
        <title>The Global Catalogue of Microorganisms (GCM) 10K type strain sequencing project: providing services to taxonomists for standard genome sequencing and annotation.</title>
        <authorList>
            <consortium name="The Broad Institute Genomics Platform"/>
            <consortium name="The Broad Institute Genome Sequencing Center for Infectious Disease"/>
            <person name="Wu L."/>
            <person name="Ma J."/>
        </authorList>
    </citation>
    <scope>NUCLEOTIDE SEQUENCE [LARGE SCALE GENOMIC DNA]</scope>
    <source>
        <strain evidence="4">JCM 17250</strain>
    </source>
</reference>
<evidence type="ECO:0000313" key="3">
    <source>
        <dbReference type="EMBL" id="GAA4066281.1"/>
    </source>
</evidence>